<gene>
    <name evidence="2" type="ORF">FH779_06485</name>
</gene>
<feature type="region of interest" description="Disordered" evidence="1">
    <location>
        <begin position="73"/>
        <end position="93"/>
    </location>
</feature>
<name>A0A7H9DSP1_9FLAO</name>
<evidence type="ECO:0000313" key="2">
    <source>
        <dbReference type="EMBL" id="QLL57746.1"/>
    </source>
</evidence>
<dbReference type="GeneID" id="78401096"/>
<dbReference type="Proteomes" id="UP000510643">
    <property type="component" value="Chromosome"/>
</dbReference>
<accession>A0A7H9DSP1</accession>
<dbReference type="KEGG" id="efal:FH779_06485"/>
<dbReference type="AlphaFoldDB" id="A0A7H9DSP1"/>
<protein>
    <submittedName>
        <fullName evidence="2">Uncharacterized protein</fullName>
    </submittedName>
</protein>
<reference evidence="2 3" key="1">
    <citation type="submission" date="2019-06" db="EMBL/GenBank/DDBJ databases">
        <title>Emergence of pandrug resistant Empedobacter falsenii in China.</title>
        <authorList>
            <person name="Dong N."/>
            <person name="Chen S."/>
            <person name="Zhang R."/>
        </authorList>
    </citation>
    <scope>NUCLEOTIDE SEQUENCE [LARGE SCALE GENOMIC DNA]</scope>
    <source>
        <strain evidence="2 3">1681-1</strain>
    </source>
</reference>
<organism evidence="2 3">
    <name type="scientific">Empedobacter falsenii</name>
    <dbReference type="NCBI Taxonomy" id="343874"/>
    <lineage>
        <taxon>Bacteria</taxon>
        <taxon>Pseudomonadati</taxon>
        <taxon>Bacteroidota</taxon>
        <taxon>Flavobacteriia</taxon>
        <taxon>Flavobacteriales</taxon>
        <taxon>Weeksellaceae</taxon>
        <taxon>Empedobacter</taxon>
    </lineage>
</organism>
<keyword evidence="3" id="KW-1185">Reference proteome</keyword>
<evidence type="ECO:0000256" key="1">
    <source>
        <dbReference type="SAM" id="MobiDB-lite"/>
    </source>
</evidence>
<sequence length="93" mass="10692">MIGWWEKRYKHLKVYSGYPWTGEQCTTTVKTAIQQAFPYGVTAILGVKNWIPDTTQMPSGLLEDLRSFKSSSRQHSGQFAKQTIIKHESKNFP</sequence>
<dbReference type="RefSeq" id="WP_180906445.1">
    <property type="nucleotide sequence ID" value="NZ_CP040908.1"/>
</dbReference>
<dbReference type="EMBL" id="CP040908">
    <property type="protein sequence ID" value="QLL57746.1"/>
    <property type="molecule type" value="Genomic_DNA"/>
</dbReference>
<evidence type="ECO:0000313" key="3">
    <source>
        <dbReference type="Proteomes" id="UP000510643"/>
    </source>
</evidence>
<proteinExistence type="predicted"/>